<protein>
    <submittedName>
        <fullName evidence="7">LysR substrate-binding domain-containing protein</fullName>
    </submittedName>
</protein>
<sequence>MDITLRQMRYFKALSETRHFGQAAEMCHVSQPALSTQIKEMEARLGAVLVDRRGREVALTPAGWEVLRTARAIEGELARMQESLRWRGGLRGKLRLGVIPTVAPYLLPVALPLLRGRDVRLDLRVREAQTDTLLNDLADGRLDAAVIALPSGATGLVEMPLFEDRFLLAGSAMQLAALKARGLKVAPDSIDPERLLLLDEGHCLADQALAVCGLKREAARVDLGASSLATLCGLVGEGFGLTFLPELAIESEAAGLSLMRFPAPEPFRTVGLVCRDLGAPAGWFEELSAMLSEAGEAVIARAMVRWPRAG</sequence>
<dbReference type="SUPFAM" id="SSF46785">
    <property type="entry name" value="Winged helix' DNA-binding domain"/>
    <property type="match status" value="1"/>
</dbReference>
<evidence type="ECO:0000256" key="5">
    <source>
        <dbReference type="ARBA" id="ARBA00023163"/>
    </source>
</evidence>
<dbReference type="InterPro" id="IPR000847">
    <property type="entry name" value="LysR_HTH_N"/>
</dbReference>
<keyword evidence="4" id="KW-0010">Activator</keyword>
<keyword evidence="8" id="KW-1185">Reference proteome</keyword>
<evidence type="ECO:0000256" key="4">
    <source>
        <dbReference type="ARBA" id="ARBA00023159"/>
    </source>
</evidence>
<gene>
    <name evidence="7" type="ORF">NOI20_01805</name>
</gene>
<keyword evidence="2" id="KW-0805">Transcription regulation</keyword>
<dbReference type="EMBL" id="JANFFA010000001">
    <property type="protein sequence ID" value="MDQ2092839.1"/>
    <property type="molecule type" value="Genomic_DNA"/>
</dbReference>
<proteinExistence type="inferred from homology"/>
<reference evidence="7" key="1">
    <citation type="submission" date="2022-07" db="EMBL/GenBank/DDBJ databases">
        <authorList>
            <person name="Otstavnykh N."/>
            <person name="Isaeva M."/>
            <person name="Bystritskaya E."/>
        </authorList>
    </citation>
    <scope>NUCLEOTIDE SEQUENCE</scope>
    <source>
        <strain evidence="7">10Alg 79</strain>
    </source>
</reference>
<evidence type="ECO:0000256" key="3">
    <source>
        <dbReference type="ARBA" id="ARBA00023125"/>
    </source>
</evidence>
<dbReference type="Proteomes" id="UP001227162">
    <property type="component" value="Unassembled WGS sequence"/>
</dbReference>
<dbReference type="GO" id="GO:0032993">
    <property type="term" value="C:protein-DNA complex"/>
    <property type="evidence" value="ECO:0007669"/>
    <property type="project" value="TreeGrafter"/>
</dbReference>
<dbReference type="PANTHER" id="PTHR30346:SF26">
    <property type="entry name" value="HYDROGEN PEROXIDE-INDUCIBLE GENES ACTIVATOR"/>
    <property type="match status" value="1"/>
</dbReference>
<accession>A0AAJ1X475</accession>
<dbReference type="SUPFAM" id="SSF53850">
    <property type="entry name" value="Periplasmic binding protein-like II"/>
    <property type="match status" value="1"/>
</dbReference>
<dbReference type="AlphaFoldDB" id="A0AAJ1X475"/>
<dbReference type="PANTHER" id="PTHR30346">
    <property type="entry name" value="TRANSCRIPTIONAL DUAL REGULATOR HCAR-RELATED"/>
    <property type="match status" value="1"/>
</dbReference>
<dbReference type="InterPro" id="IPR036388">
    <property type="entry name" value="WH-like_DNA-bd_sf"/>
</dbReference>
<name>A0AAJ1X475_9RHOB</name>
<keyword evidence="3" id="KW-0238">DNA-binding</keyword>
<dbReference type="Gene3D" id="3.40.190.10">
    <property type="entry name" value="Periplasmic binding protein-like II"/>
    <property type="match status" value="2"/>
</dbReference>
<evidence type="ECO:0000313" key="7">
    <source>
        <dbReference type="EMBL" id="MDQ2092839.1"/>
    </source>
</evidence>
<dbReference type="Pfam" id="PF00126">
    <property type="entry name" value="HTH_1"/>
    <property type="match status" value="1"/>
</dbReference>
<dbReference type="PRINTS" id="PR00039">
    <property type="entry name" value="HTHLYSR"/>
</dbReference>
<dbReference type="RefSeq" id="WP_317624454.1">
    <property type="nucleotide sequence ID" value="NZ_JANFFA010000001.1"/>
</dbReference>
<comment type="similarity">
    <text evidence="1">Belongs to the LysR transcriptional regulatory family.</text>
</comment>
<organism evidence="7 8">
    <name type="scientific">Rhodalgimonas zhirmunskyi</name>
    <dbReference type="NCBI Taxonomy" id="2964767"/>
    <lineage>
        <taxon>Bacteria</taxon>
        <taxon>Pseudomonadati</taxon>
        <taxon>Pseudomonadota</taxon>
        <taxon>Alphaproteobacteria</taxon>
        <taxon>Rhodobacterales</taxon>
        <taxon>Roseobacteraceae</taxon>
        <taxon>Rhodalgimonas</taxon>
    </lineage>
</organism>
<dbReference type="CDD" id="cd08411">
    <property type="entry name" value="PBP2_OxyR"/>
    <property type="match status" value="1"/>
</dbReference>
<evidence type="ECO:0000313" key="8">
    <source>
        <dbReference type="Proteomes" id="UP001227162"/>
    </source>
</evidence>
<dbReference type="GO" id="GO:0003700">
    <property type="term" value="F:DNA-binding transcription factor activity"/>
    <property type="evidence" value="ECO:0007669"/>
    <property type="project" value="InterPro"/>
</dbReference>
<evidence type="ECO:0000256" key="1">
    <source>
        <dbReference type="ARBA" id="ARBA00009437"/>
    </source>
</evidence>
<keyword evidence="5" id="KW-0804">Transcription</keyword>
<reference evidence="7" key="2">
    <citation type="submission" date="2023-04" db="EMBL/GenBank/DDBJ databases">
        <title>'Rhodoalgimonas zhirmunskyi' gen. nov., isolated from a red alga.</title>
        <authorList>
            <person name="Nedashkovskaya O.I."/>
            <person name="Otstavnykh N.Y."/>
            <person name="Bystritskaya E.P."/>
            <person name="Balabanova L.A."/>
            <person name="Isaeva M.P."/>
        </authorList>
    </citation>
    <scope>NUCLEOTIDE SEQUENCE</scope>
    <source>
        <strain evidence="7">10Alg 79</strain>
    </source>
</reference>
<feature type="domain" description="HTH lysR-type" evidence="6">
    <location>
        <begin position="3"/>
        <end position="60"/>
    </location>
</feature>
<comment type="caution">
    <text evidence="7">The sequence shown here is derived from an EMBL/GenBank/DDBJ whole genome shotgun (WGS) entry which is preliminary data.</text>
</comment>
<dbReference type="InterPro" id="IPR036390">
    <property type="entry name" value="WH_DNA-bd_sf"/>
</dbReference>
<dbReference type="FunFam" id="1.10.10.10:FF:000001">
    <property type="entry name" value="LysR family transcriptional regulator"/>
    <property type="match status" value="1"/>
</dbReference>
<evidence type="ECO:0000259" key="6">
    <source>
        <dbReference type="PROSITE" id="PS50931"/>
    </source>
</evidence>
<dbReference type="PROSITE" id="PS50931">
    <property type="entry name" value="HTH_LYSR"/>
    <property type="match status" value="1"/>
</dbReference>
<dbReference type="Gene3D" id="1.10.10.10">
    <property type="entry name" value="Winged helix-like DNA-binding domain superfamily/Winged helix DNA-binding domain"/>
    <property type="match status" value="1"/>
</dbReference>
<dbReference type="GO" id="GO:0003677">
    <property type="term" value="F:DNA binding"/>
    <property type="evidence" value="ECO:0007669"/>
    <property type="project" value="UniProtKB-KW"/>
</dbReference>
<evidence type="ECO:0000256" key="2">
    <source>
        <dbReference type="ARBA" id="ARBA00023015"/>
    </source>
</evidence>
<dbReference type="Pfam" id="PF03466">
    <property type="entry name" value="LysR_substrate"/>
    <property type="match status" value="1"/>
</dbReference>
<dbReference type="InterPro" id="IPR005119">
    <property type="entry name" value="LysR_subst-bd"/>
</dbReference>